<reference evidence="1" key="2">
    <citation type="submission" date="2018-03" db="EMBL/GenBank/DDBJ databases">
        <title>The Triticum urartu genome reveals the dynamic nature of wheat genome evolution.</title>
        <authorList>
            <person name="Ling H."/>
            <person name="Ma B."/>
            <person name="Shi X."/>
            <person name="Liu H."/>
            <person name="Dong L."/>
            <person name="Sun H."/>
            <person name="Cao Y."/>
            <person name="Gao Q."/>
            <person name="Zheng S."/>
            <person name="Li Y."/>
            <person name="Yu Y."/>
            <person name="Du H."/>
            <person name="Qi M."/>
            <person name="Li Y."/>
            <person name="Yu H."/>
            <person name="Cui Y."/>
            <person name="Wang N."/>
            <person name="Chen C."/>
            <person name="Wu H."/>
            <person name="Zhao Y."/>
            <person name="Zhang J."/>
            <person name="Li Y."/>
            <person name="Zhou W."/>
            <person name="Zhang B."/>
            <person name="Hu W."/>
            <person name="Eijk M."/>
            <person name="Tang J."/>
            <person name="Witsenboer H."/>
            <person name="Zhao S."/>
            <person name="Li Z."/>
            <person name="Zhang A."/>
            <person name="Wang D."/>
            <person name="Liang C."/>
        </authorList>
    </citation>
    <scope>NUCLEOTIDE SEQUENCE [LARGE SCALE GENOMIC DNA]</scope>
    <source>
        <strain evidence="1">cv. G1812</strain>
    </source>
</reference>
<evidence type="ECO:0000313" key="1">
    <source>
        <dbReference type="EnsemblPlants" id="TuG1812G0400000750.01.T01.cds280254"/>
    </source>
</evidence>
<keyword evidence="2" id="KW-1185">Reference proteome</keyword>
<name>A0A8R7Q1S0_TRIUA</name>
<accession>A0A8R7Q1S0</accession>
<dbReference type="EnsemblPlants" id="TuG1812G0400000750.01.T01">
    <property type="protein sequence ID" value="TuG1812G0400000750.01.T01.cds280254"/>
    <property type="gene ID" value="TuG1812G0400000750.01"/>
</dbReference>
<dbReference type="AlphaFoldDB" id="A0A8R7Q1S0"/>
<sequence>MDGGHSFLKCKMVRRPWSLAQMDNIQNKLMLCNDPLSLFNELFRLTEEESIKVFVSCFGYGGTKEIRPMQETQ</sequence>
<organism evidence="1 2">
    <name type="scientific">Triticum urartu</name>
    <name type="common">Red wild einkorn</name>
    <name type="synonym">Crithodium urartu</name>
    <dbReference type="NCBI Taxonomy" id="4572"/>
    <lineage>
        <taxon>Eukaryota</taxon>
        <taxon>Viridiplantae</taxon>
        <taxon>Streptophyta</taxon>
        <taxon>Embryophyta</taxon>
        <taxon>Tracheophyta</taxon>
        <taxon>Spermatophyta</taxon>
        <taxon>Magnoliopsida</taxon>
        <taxon>Liliopsida</taxon>
        <taxon>Poales</taxon>
        <taxon>Poaceae</taxon>
        <taxon>BOP clade</taxon>
        <taxon>Pooideae</taxon>
        <taxon>Triticodae</taxon>
        <taxon>Triticeae</taxon>
        <taxon>Triticinae</taxon>
        <taxon>Triticum</taxon>
    </lineage>
</organism>
<dbReference type="Gramene" id="TuG1812G0400000750.01.T01">
    <property type="protein sequence ID" value="TuG1812G0400000750.01.T01.cds280254"/>
    <property type="gene ID" value="TuG1812G0400000750.01"/>
</dbReference>
<proteinExistence type="predicted"/>
<evidence type="ECO:0000313" key="2">
    <source>
        <dbReference type="Proteomes" id="UP000015106"/>
    </source>
</evidence>
<reference evidence="2" key="1">
    <citation type="journal article" date="2013" name="Nature">
        <title>Draft genome of the wheat A-genome progenitor Triticum urartu.</title>
        <authorList>
            <person name="Ling H.Q."/>
            <person name="Zhao S."/>
            <person name="Liu D."/>
            <person name="Wang J."/>
            <person name="Sun H."/>
            <person name="Zhang C."/>
            <person name="Fan H."/>
            <person name="Li D."/>
            <person name="Dong L."/>
            <person name="Tao Y."/>
            <person name="Gao C."/>
            <person name="Wu H."/>
            <person name="Li Y."/>
            <person name="Cui Y."/>
            <person name="Guo X."/>
            <person name="Zheng S."/>
            <person name="Wang B."/>
            <person name="Yu K."/>
            <person name="Liang Q."/>
            <person name="Yang W."/>
            <person name="Lou X."/>
            <person name="Chen J."/>
            <person name="Feng M."/>
            <person name="Jian J."/>
            <person name="Zhang X."/>
            <person name="Luo G."/>
            <person name="Jiang Y."/>
            <person name="Liu J."/>
            <person name="Wang Z."/>
            <person name="Sha Y."/>
            <person name="Zhang B."/>
            <person name="Wu H."/>
            <person name="Tang D."/>
            <person name="Shen Q."/>
            <person name="Xue P."/>
            <person name="Zou S."/>
            <person name="Wang X."/>
            <person name="Liu X."/>
            <person name="Wang F."/>
            <person name="Yang Y."/>
            <person name="An X."/>
            <person name="Dong Z."/>
            <person name="Zhang K."/>
            <person name="Zhang X."/>
            <person name="Luo M.C."/>
            <person name="Dvorak J."/>
            <person name="Tong Y."/>
            <person name="Wang J."/>
            <person name="Yang H."/>
            <person name="Li Z."/>
            <person name="Wang D."/>
            <person name="Zhang A."/>
            <person name="Wang J."/>
        </authorList>
    </citation>
    <scope>NUCLEOTIDE SEQUENCE</scope>
    <source>
        <strain evidence="2">cv. G1812</strain>
    </source>
</reference>
<dbReference type="Proteomes" id="UP000015106">
    <property type="component" value="Chromosome 4"/>
</dbReference>
<protein>
    <submittedName>
        <fullName evidence="1">Uncharacterized protein</fullName>
    </submittedName>
</protein>
<reference evidence="1" key="3">
    <citation type="submission" date="2022-06" db="UniProtKB">
        <authorList>
            <consortium name="EnsemblPlants"/>
        </authorList>
    </citation>
    <scope>IDENTIFICATION</scope>
</reference>